<keyword evidence="5 12" id="KW-0028">Amino-acid biosynthesis</keyword>
<dbReference type="Gene3D" id="3.30.230.10">
    <property type="match status" value="1"/>
</dbReference>
<protein>
    <recommendedName>
        <fullName evidence="4 12">Homoserine kinase</fullName>
        <shortName evidence="12">HK</shortName>
        <shortName evidence="12">HSK</shortName>
        <ecNumber evidence="3 12">2.7.1.39</ecNumber>
    </recommendedName>
</protein>
<dbReference type="GO" id="GO:0005737">
    <property type="term" value="C:cytoplasm"/>
    <property type="evidence" value="ECO:0007669"/>
    <property type="project" value="UniProtKB-SubCell"/>
</dbReference>
<dbReference type="PATRIC" id="fig|199.248.peg.505"/>
<dbReference type="Gene3D" id="3.30.70.890">
    <property type="entry name" value="GHMP kinase, C-terminal domain"/>
    <property type="match status" value="1"/>
</dbReference>
<name>A0A0M4SSE5_9BACT</name>
<evidence type="ECO:0000256" key="12">
    <source>
        <dbReference type="HAMAP-Rule" id="MF_00384"/>
    </source>
</evidence>
<evidence type="ECO:0000313" key="16">
    <source>
        <dbReference type="Proteomes" id="UP000066049"/>
    </source>
</evidence>
<accession>A0A0M4SSE5</accession>
<evidence type="ECO:0000256" key="9">
    <source>
        <dbReference type="ARBA" id="ARBA00022777"/>
    </source>
</evidence>
<comment type="subcellular location">
    <subcellularLocation>
        <location evidence="12">Cytoplasm</location>
    </subcellularLocation>
</comment>
<keyword evidence="6 12" id="KW-0808">Transferase</keyword>
<reference evidence="16" key="1">
    <citation type="submission" date="2015-08" db="EMBL/GenBank/DDBJ databases">
        <title>Comparative genomics of the Campylobacter concisus group.</title>
        <authorList>
            <person name="Miller W.G."/>
            <person name="Yee E."/>
            <person name="Chapman M.H."/>
            <person name="Huynh S."/>
            <person name="Bono J.L."/>
            <person name="On S.L.W."/>
            <person name="St Leger J."/>
            <person name="Foster G."/>
            <person name="Parker C.T."/>
        </authorList>
    </citation>
    <scope>NUCLEOTIDE SEQUENCE [LARGE SCALE GENOMIC DNA]</scope>
    <source>
        <strain evidence="16">ATCC 33237</strain>
    </source>
</reference>
<dbReference type="Proteomes" id="UP000066049">
    <property type="component" value="Chromosome"/>
</dbReference>
<dbReference type="PANTHER" id="PTHR20861:SF1">
    <property type="entry name" value="HOMOSERINE KINASE"/>
    <property type="match status" value="1"/>
</dbReference>
<evidence type="ECO:0000256" key="2">
    <source>
        <dbReference type="ARBA" id="ARBA00007370"/>
    </source>
</evidence>
<dbReference type="SUPFAM" id="SSF54211">
    <property type="entry name" value="Ribosomal protein S5 domain 2-like"/>
    <property type="match status" value="1"/>
</dbReference>
<sequence length="294" mass="32357">MNILIPATSANLGPGFDALGLSLKLFNSVKIEPSKFSSVSINGEGSDSVNLKRNNIFLSIFNEIFLELTGKNENFRVVFENNIPFSRGLGSSSAVIVGAIASAYEMAGFKASKSVVLNKAIIYETHPDNISPAVHGGFISTIVKNGNVYANKINLSDEIKAVVVIPNKPMSTASSRQILPKSYTMKECVNNLSRAAFLTSCFYEKKYDLLRIASEDMMHEERRMSALKELFEVRKVAYENGALMSTLSGSGSSFLNIAYKDDAKNLQDVLKSKFSDFRVEIFSFDNDGYEITQS</sequence>
<dbReference type="EC" id="2.7.1.39" evidence="3 12"/>
<dbReference type="InterPro" id="IPR014721">
    <property type="entry name" value="Ribsml_uS5_D2-typ_fold_subgr"/>
</dbReference>
<dbReference type="SUPFAM" id="SSF55060">
    <property type="entry name" value="GHMP Kinase, C-terminal domain"/>
    <property type="match status" value="1"/>
</dbReference>
<comment type="similarity">
    <text evidence="2 12">Belongs to the GHMP kinase family. Homoserine kinase subfamily.</text>
</comment>
<dbReference type="GO" id="GO:0005524">
    <property type="term" value="F:ATP binding"/>
    <property type="evidence" value="ECO:0007669"/>
    <property type="project" value="UniProtKB-UniRule"/>
</dbReference>
<evidence type="ECO:0000256" key="7">
    <source>
        <dbReference type="ARBA" id="ARBA00022697"/>
    </source>
</evidence>
<evidence type="ECO:0000256" key="11">
    <source>
        <dbReference type="ARBA" id="ARBA00049375"/>
    </source>
</evidence>
<dbReference type="PROSITE" id="PS00627">
    <property type="entry name" value="GHMP_KINASES_ATP"/>
    <property type="match status" value="1"/>
</dbReference>
<dbReference type="AlphaFoldDB" id="A0A0M4SSE5"/>
<dbReference type="HAMAP" id="MF_00384">
    <property type="entry name" value="Homoser_kinase"/>
    <property type="match status" value="1"/>
</dbReference>
<dbReference type="InterPro" id="IPR020568">
    <property type="entry name" value="Ribosomal_Su5_D2-typ_SF"/>
</dbReference>
<dbReference type="NCBIfam" id="TIGR00191">
    <property type="entry name" value="thrB"/>
    <property type="match status" value="1"/>
</dbReference>
<evidence type="ECO:0000256" key="1">
    <source>
        <dbReference type="ARBA" id="ARBA00005015"/>
    </source>
</evidence>
<feature type="binding site" evidence="12">
    <location>
        <begin position="84"/>
        <end position="94"/>
    </location>
    <ligand>
        <name>ATP</name>
        <dbReference type="ChEBI" id="CHEBI:30616"/>
    </ligand>
</feature>
<evidence type="ECO:0000256" key="3">
    <source>
        <dbReference type="ARBA" id="ARBA00012078"/>
    </source>
</evidence>
<dbReference type="KEGG" id="ccoc:CCON33237_0478"/>
<keyword evidence="8 12" id="KW-0547">Nucleotide-binding</keyword>
<evidence type="ECO:0000256" key="4">
    <source>
        <dbReference type="ARBA" id="ARBA00017858"/>
    </source>
</evidence>
<feature type="domain" description="GHMP kinase C-terminal" evidence="14">
    <location>
        <begin position="207"/>
        <end position="275"/>
    </location>
</feature>
<dbReference type="PRINTS" id="PR00958">
    <property type="entry name" value="HOMSERKINASE"/>
</dbReference>
<proteinExistence type="inferred from homology"/>
<dbReference type="InterPro" id="IPR006204">
    <property type="entry name" value="GHMP_kinase_N_dom"/>
</dbReference>
<dbReference type="GeneID" id="28662148"/>
<keyword evidence="9 12" id="KW-0418">Kinase</keyword>
<evidence type="ECO:0000259" key="13">
    <source>
        <dbReference type="Pfam" id="PF00288"/>
    </source>
</evidence>
<dbReference type="UniPathway" id="UPA00050">
    <property type="reaction ID" value="UER00064"/>
</dbReference>
<keyword evidence="7 12" id="KW-0791">Threonine biosynthesis</keyword>
<dbReference type="InterPro" id="IPR006203">
    <property type="entry name" value="GHMP_knse_ATP-bd_CS"/>
</dbReference>
<dbReference type="InterPro" id="IPR036554">
    <property type="entry name" value="GHMP_kinase_C_sf"/>
</dbReference>
<comment type="catalytic activity">
    <reaction evidence="11 12">
        <text>L-homoserine + ATP = O-phospho-L-homoserine + ADP + H(+)</text>
        <dbReference type="Rhea" id="RHEA:13985"/>
        <dbReference type="ChEBI" id="CHEBI:15378"/>
        <dbReference type="ChEBI" id="CHEBI:30616"/>
        <dbReference type="ChEBI" id="CHEBI:57476"/>
        <dbReference type="ChEBI" id="CHEBI:57590"/>
        <dbReference type="ChEBI" id="CHEBI:456216"/>
        <dbReference type="EC" id="2.7.1.39"/>
    </reaction>
</comment>
<dbReference type="InterPro" id="IPR013750">
    <property type="entry name" value="GHMP_kinase_C_dom"/>
</dbReference>
<evidence type="ECO:0000259" key="14">
    <source>
        <dbReference type="Pfam" id="PF08544"/>
    </source>
</evidence>
<evidence type="ECO:0000256" key="10">
    <source>
        <dbReference type="ARBA" id="ARBA00022840"/>
    </source>
</evidence>
<feature type="domain" description="GHMP kinase N-terminal" evidence="13">
    <location>
        <begin position="65"/>
        <end position="137"/>
    </location>
</feature>
<dbReference type="PANTHER" id="PTHR20861">
    <property type="entry name" value="HOMOSERINE/4-DIPHOSPHOCYTIDYL-2-C-METHYL-D-ERYTHRITOL KINASE"/>
    <property type="match status" value="1"/>
</dbReference>
<dbReference type="RefSeq" id="WP_054196236.1">
    <property type="nucleotide sequence ID" value="NZ_CABMKQ010000002.1"/>
</dbReference>
<dbReference type="PIRSF" id="PIRSF000676">
    <property type="entry name" value="Homoser_kin"/>
    <property type="match status" value="1"/>
</dbReference>
<comment type="pathway">
    <text evidence="1 12">Amino-acid biosynthesis; L-threonine biosynthesis; L-threonine from L-aspartate: step 4/5.</text>
</comment>
<evidence type="ECO:0000256" key="5">
    <source>
        <dbReference type="ARBA" id="ARBA00022605"/>
    </source>
</evidence>
<evidence type="ECO:0000256" key="6">
    <source>
        <dbReference type="ARBA" id="ARBA00022679"/>
    </source>
</evidence>
<evidence type="ECO:0000313" key="15">
    <source>
        <dbReference type="EMBL" id="ALF47183.1"/>
    </source>
</evidence>
<gene>
    <name evidence="12 15" type="primary">thrB</name>
    <name evidence="15" type="ORF">CCON33237_0478</name>
</gene>
<comment type="function">
    <text evidence="12">Catalyzes the ATP-dependent phosphorylation of L-homoserine to L-homoserine phosphate.</text>
</comment>
<dbReference type="GO" id="GO:0004413">
    <property type="term" value="F:homoserine kinase activity"/>
    <property type="evidence" value="ECO:0007669"/>
    <property type="project" value="UniProtKB-UniRule"/>
</dbReference>
<dbReference type="EMBL" id="CP012541">
    <property type="protein sequence ID" value="ALF47183.1"/>
    <property type="molecule type" value="Genomic_DNA"/>
</dbReference>
<organism evidence="15 16">
    <name type="scientific">Campylobacter concisus</name>
    <dbReference type="NCBI Taxonomy" id="199"/>
    <lineage>
        <taxon>Bacteria</taxon>
        <taxon>Pseudomonadati</taxon>
        <taxon>Campylobacterota</taxon>
        <taxon>Epsilonproteobacteria</taxon>
        <taxon>Campylobacterales</taxon>
        <taxon>Campylobacteraceae</taxon>
        <taxon>Campylobacter</taxon>
    </lineage>
</organism>
<dbReference type="InterPro" id="IPR000870">
    <property type="entry name" value="Homoserine_kinase"/>
</dbReference>
<evidence type="ECO:0000256" key="8">
    <source>
        <dbReference type="ARBA" id="ARBA00022741"/>
    </source>
</evidence>
<dbReference type="GO" id="GO:0009088">
    <property type="term" value="P:threonine biosynthetic process"/>
    <property type="evidence" value="ECO:0007669"/>
    <property type="project" value="UniProtKB-UniRule"/>
</dbReference>
<dbReference type="Pfam" id="PF00288">
    <property type="entry name" value="GHMP_kinases_N"/>
    <property type="match status" value="1"/>
</dbReference>
<dbReference type="Pfam" id="PF08544">
    <property type="entry name" value="GHMP_kinases_C"/>
    <property type="match status" value="1"/>
</dbReference>
<keyword evidence="10 12" id="KW-0067">ATP-binding</keyword>
<keyword evidence="12" id="KW-0963">Cytoplasm</keyword>